<evidence type="ECO:0000313" key="19">
    <source>
        <dbReference type="Proteomes" id="UP000005096"/>
    </source>
</evidence>
<evidence type="ECO:0000256" key="7">
    <source>
        <dbReference type="ARBA" id="ARBA00022679"/>
    </source>
</evidence>
<keyword evidence="11 14" id="KW-0786">Thiamine pyrophosphate</keyword>
<protein>
    <recommendedName>
        <fullName evidence="4 14">Acetolactate synthase</fullName>
        <ecNumber evidence="4 14">2.2.1.6</ecNumber>
    </recommendedName>
</protein>
<evidence type="ECO:0000259" key="15">
    <source>
        <dbReference type="Pfam" id="PF00205"/>
    </source>
</evidence>
<dbReference type="CDD" id="cd07035">
    <property type="entry name" value="TPP_PYR_POX_like"/>
    <property type="match status" value="1"/>
</dbReference>
<feature type="domain" description="Thiamine pyrophosphate enzyme N-terminal TPP-binding" evidence="17">
    <location>
        <begin position="3"/>
        <end position="116"/>
    </location>
</feature>
<dbReference type="NCBIfam" id="TIGR00118">
    <property type="entry name" value="acolac_lg"/>
    <property type="match status" value="1"/>
</dbReference>
<evidence type="ECO:0000256" key="4">
    <source>
        <dbReference type="ARBA" id="ARBA00013145"/>
    </source>
</evidence>
<sequence length="558" mass="59715">MRMSGAQMVVRSLEELGVDTVFGLPGGTVIPLYDSLYDSPIRHILARHEQGAAHGADGYARASGRVGVCLATSGPGATNLVTGIATANLDSVPLVALTGQVATFAIGSDAFQEADILGATLPLVKHSVQVRSAERIPEILKGAFHIAATGRPGPVLVDIPLDVQRELGDYRMPGRVEFPGYHPEAVQDLSLLEEAAAAVRGAERPVIFAGGGIIRGRAWEALARFAQAFQIPVATSLLGKGAFPENHPLSLGMAGMHGRPEANHALTSADLILAVGSRFSDRSTGKRDRFAPLAKVVHLDRDPAEISKNIEPELWLVGEATTLLDRLTEALSALRPLPRKGWLKQIQGWKAQYPLPRPQGDGAVHPWQVLQAAFDATDGEALVTTEVGQNQMWAALHYPAIHPGRFLTSGGLGTMGYGLPAAMGAAVARPDLPVFCVAGDGSLLMNIQELDTCARYGLPVKVLLLNNSCLGMVRQWQELFYDHRYSQTLYSRDPDFPKLAEALGGTGFSVDRPEEVRPAVDRALATPGPVVVDFRIPRDEKVLPMVPPGGAIDEMILE</sequence>
<dbReference type="PaxDb" id="584708-Apau_0670"/>
<dbReference type="InterPro" id="IPR012001">
    <property type="entry name" value="Thiamin_PyroP_enz_TPP-bd_dom"/>
</dbReference>
<dbReference type="HOGENOM" id="CLU_013748_1_2_0"/>
<keyword evidence="19" id="KW-1185">Reference proteome</keyword>
<evidence type="ECO:0000256" key="10">
    <source>
        <dbReference type="ARBA" id="ARBA00022842"/>
    </source>
</evidence>
<evidence type="ECO:0000256" key="3">
    <source>
        <dbReference type="ARBA" id="ARBA00007812"/>
    </source>
</evidence>
<dbReference type="Pfam" id="PF00205">
    <property type="entry name" value="TPP_enzyme_M"/>
    <property type="match status" value="1"/>
</dbReference>
<dbReference type="GO" id="GO:0009099">
    <property type="term" value="P:L-valine biosynthetic process"/>
    <property type="evidence" value="ECO:0007669"/>
    <property type="project" value="UniProtKB-UniPathway"/>
</dbReference>
<evidence type="ECO:0000256" key="6">
    <source>
        <dbReference type="ARBA" id="ARBA00022630"/>
    </source>
</evidence>
<comment type="catalytic activity">
    <reaction evidence="13 14">
        <text>2 pyruvate + H(+) = (2S)-2-acetolactate + CO2</text>
        <dbReference type="Rhea" id="RHEA:25249"/>
        <dbReference type="ChEBI" id="CHEBI:15361"/>
        <dbReference type="ChEBI" id="CHEBI:15378"/>
        <dbReference type="ChEBI" id="CHEBI:16526"/>
        <dbReference type="ChEBI" id="CHEBI:58476"/>
        <dbReference type="EC" id="2.2.1.6"/>
    </reaction>
</comment>
<dbReference type="AlphaFoldDB" id="E3CUE0"/>
<dbReference type="Pfam" id="PF02776">
    <property type="entry name" value="TPP_enzyme_N"/>
    <property type="match status" value="1"/>
</dbReference>
<reference evidence="18 19" key="1">
    <citation type="journal article" date="2010" name="Stand. Genomic Sci.">
        <title>Non-contiguous finished genome sequence of Aminomonas paucivorans type strain (GLU-3).</title>
        <authorList>
            <person name="Pitluck S."/>
            <person name="Yasawong M."/>
            <person name="Held B."/>
            <person name="Lapidus A."/>
            <person name="Nolan M."/>
            <person name="Copeland A."/>
            <person name="Lucas S."/>
            <person name="Del Rio T.G."/>
            <person name="Tice H."/>
            <person name="Cheng J.F."/>
            <person name="Chertkov O."/>
            <person name="Goodwin L."/>
            <person name="Tapia R."/>
            <person name="Han C."/>
            <person name="Liolios K."/>
            <person name="Ivanova N."/>
            <person name="Mavromatis K."/>
            <person name="Ovchinnikova G."/>
            <person name="Pati A."/>
            <person name="Chen A."/>
            <person name="Palaniappan K."/>
            <person name="Land M."/>
            <person name="Hauser L."/>
            <person name="Chang Y.J."/>
            <person name="Jeffries C.D."/>
            <person name="Pukall R."/>
            <person name="Spring S."/>
            <person name="Rohde M."/>
            <person name="Sikorski J."/>
            <person name="Goker M."/>
            <person name="Woyke T."/>
            <person name="Bristow J."/>
            <person name="Eisen J.A."/>
            <person name="Markowitz V."/>
            <person name="Hugenholtz P."/>
            <person name="Kyrpides N.C."/>
            <person name="Klenk H.P."/>
        </authorList>
    </citation>
    <scope>NUCLEOTIDE SEQUENCE [LARGE SCALE GENOMIC DNA]</scope>
    <source>
        <strain evidence="18 19">DSM 12260</strain>
    </source>
</reference>
<evidence type="ECO:0000259" key="16">
    <source>
        <dbReference type="Pfam" id="PF02775"/>
    </source>
</evidence>
<keyword evidence="12 14" id="KW-0100">Branched-chain amino acid biosynthesis</keyword>
<evidence type="ECO:0000313" key="18">
    <source>
        <dbReference type="EMBL" id="EFQ23099.1"/>
    </source>
</evidence>
<keyword evidence="8 14" id="KW-0479">Metal-binding</keyword>
<dbReference type="GO" id="GO:0000287">
    <property type="term" value="F:magnesium ion binding"/>
    <property type="evidence" value="ECO:0007669"/>
    <property type="project" value="UniProtKB-UniRule"/>
</dbReference>
<name>E3CUE0_9BACT</name>
<keyword evidence="10 14" id="KW-0460">Magnesium</keyword>
<keyword evidence="5 14" id="KW-0028">Amino-acid biosynthesis</keyword>
<gene>
    <name evidence="18" type="ORF">Apau_0670</name>
</gene>
<evidence type="ECO:0000256" key="11">
    <source>
        <dbReference type="ARBA" id="ARBA00023052"/>
    </source>
</evidence>
<dbReference type="InterPro" id="IPR012000">
    <property type="entry name" value="Thiamin_PyroP_enz_cen_dom"/>
</dbReference>
<dbReference type="GO" id="GO:0050660">
    <property type="term" value="F:flavin adenine dinucleotide binding"/>
    <property type="evidence" value="ECO:0007669"/>
    <property type="project" value="InterPro"/>
</dbReference>
<dbReference type="InterPro" id="IPR012846">
    <property type="entry name" value="Acetolactate_synth_lsu"/>
</dbReference>
<dbReference type="InterPro" id="IPR011766">
    <property type="entry name" value="TPP_enzyme_TPP-bd"/>
</dbReference>
<feature type="domain" description="Thiamine pyrophosphate enzyme TPP-binding" evidence="16">
    <location>
        <begin position="387"/>
        <end position="534"/>
    </location>
</feature>
<feature type="domain" description="Thiamine pyrophosphate enzyme central" evidence="15">
    <location>
        <begin position="192"/>
        <end position="327"/>
    </location>
</feature>
<evidence type="ECO:0000256" key="9">
    <source>
        <dbReference type="ARBA" id="ARBA00022827"/>
    </source>
</evidence>
<evidence type="ECO:0000256" key="8">
    <source>
        <dbReference type="ARBA" id="ARBA00022723"/>
    </source>
</evidence>
<dbReference type="EC" id="2.2.1.6" evidence="4 14"/>
<dbReference type="InterPro" id="IPR039368">
    <property type="entry name" value="AHAS_TPP"/>
</dbReference>
<dbReference type="RefSeq" id="WP_006300261.1">
    <property type="nucleotide sequence ID" value="NZ_CM001022.1"/>
</dbReference>
<comment type="pathway">
    <text evidence="1 14">Amino-acid biosynthesis; L-isoleucine biosynthesis; L-isoleucine from 2-oxobutanoate: step 1/4.</text>
</comment>
<comment type="cofactor">
    <cofactor evidence="14">
        <name>thiamine diphosphate</name>
        <dbReference type="ChEBI" id="CHEBI:58937"/>
    </cofactor>
    <text evidence="14">Binds 1 thiamine pyrophosphate per subunit.</text>
</comment>
<comment type="pathway">
    <text evidence="2 14">Amino-acid biosynthesis; L-valine biosynthesis; L-valine from pyruvate: step 1/4.</text>
</comment>
<dbReference type="Pfam" id="PF02775">
    <property type="entry name" value="TPP_enzyme_C"/>
    <property type="match status" value="1"/>
</dbReference>
<dbReference type="InterPro" id="IPR000399">
    <property type="entry name" value="TPP-bd_CS"/>
</dbReference>
<organism evidence="18 19">
    <name type="scientific">Aminomonas paucivorans DSM 12260</name>
    <dbReference type="NCBI Taxonomy" id="584708"/>
    <lineage>
        <taxon>Bacteria</taxon>
        <taxon>Thermotogati</taxon>
        <taxon>Synergistota</taxon>
        <taxon>Synergistia</taxon>
        <taxon>Synergistales</taxon>
        <taxon>Synergistaceae</taxon>
        <taxon>Aminomonas</taxon>
    </lineage>
</organism>
<dbReference type="eggNOG" id="COG0028">
    <property type="taxonomic scope" value="Bacteria"/>
</dbReference>
<dbReference type="PROSITE" id="PS00187">
    <property type="entry name" value="TPP_ENZYMES"/>
    <property type="match status" value="1"/>
</dbReference>
<dbReference type="SUPFAM" id="SSF52467">
    <property type="entry name" value="DHS-like NAD/FAD-binding domain"/>
    <property type="match status" value="1"/>
</dbReference>
<evidence type="ECO:0000256" key="12">
    <source>
        <dbReference type="ARBA" id="ARBA00023304"/>
    </source>
</evidence>
<comment type="similarity">
    <text evidence="3 14">Belongs to the TPP enzyme family.</text>
</comment>
<comment type="cofactor">
    <cofactor evidence="14">
        <name>Mg(2+)</name>
        <dbReference type="ChEBI" id="CHEBI:18420"/>
    </cofactor>
    <text evidence="14">Binds 1 Mg(2+) ion per subunit.</text>
</comment>
<dbReference type="FunFam" id="3.40.50.970:FF:000016">
    <property type="entry name" value="Acetolactate synthase"/>
    <property type="match status" value="1"/>
</dbReference>
<dbReference type="FunFam" id="3.40.50.1220:FF:000008">
    <property type="entry name" value="Acetolactate synthase"/>
    <property type="match status" value="1"/>
</dbReference>
<dbReference type="InterPro" id="IPR029035">
    <property type="entry name" value="DHS-like_NAD/FAD-binding_dom"/>
</dbReference>
<dbReference type="EMBL" id="CM001022">
    <property type="protein sequence ID" value="EFQ23099.1"/>
    <property type="molecule type" value="Genomic_DNA"/>
</dbReference>
<dbReference type="OrthoDB" id="4494979at2"/>
<dbReference type="UniPathway" id="UPA00049">
    <property type="reaction ID" value="UER00059"/>
</dbReference>
<dbReference type="GO" id="GO:0005948">
    <property type="term" value="C:acetolactate synthase complex"/>
    <property type="evidence" value="ECO:0007669"/>
    <property type="project" value="TreeGrafter"/>
</dbReference>
<dbReference type="PANTHER" id="PTHR18968">
    <property type="entry name" value="THIAMINE PYROPHOSPHATE ENZYMES"/>
    <property type="match status" value="1"/>
</dbReference>
<dbReference type="Gene3D" id="3.40.50.1220">
    <property type="entry name" value="TPP-binding domain"/>
    <property type="match status" value="1"/>
</dbReference>
<dbReference type="InterPro" id="IPR029061">
    <property type="entry name" value="THDP-binding"/>
</dbReference>
<dbReference type="GO" id="GO:0009097">
    <property type="term" value="P:isoleucine biosynthetic process"/>
    <property type="evidence" value="ECO:0007669"/>
    <property type="project" value="UniProtKB-UniPathway"/>
</dbReference>
<evidence type="ECO:0000256" key="5">
    <source>
        <dbReference type="ARBA" id="ARBA00022605"/>
    </source>
</evidence>
<dbReference type="GO" id="GO:0030976">
    <property type="term" value="F:thiamine pyrophosphate binding"/>
    <property type="evidence" value="ECO:0007669"/>
    <property type="project" value="UniProtKB-UniRule"/>
</dbReference>
<evidence type="ECO:0000259" key="17">
    <source>
        <dbReference type="Pfam" id="PF02776"/>
    </source>
</evidence>
<evidence type="ECO:0000256" key="2">
    <source>
        <dbReference type="ARBA" id="ARBA00005025"/>
    </source>
</evidence>
<evidence type="ECO:0000256" key="14">
    <source>
        <dbReference type="RuleBase" id="RU003591"/>
    </source>
</evidence>
<dbReference type="CDD" id="cd02015">
    <property type="entry name" value="TPP_AHAS"/>
    <property type="match status" value="1"/>
</dbReference>
<dbReference type="Gene3D" id="3.40.50.970">
    <property type="match status" value="2"/>
</dbReference>
<keyword evidence="7 14" id="KW-0808">Transferase</keyword>
<keyword evidence="9" id="KW-0274">FAD</keyword>
<dbReference type="STRING" id="584708.Apau_0670"/>
<dbReference type="GO" id="GO:0003984">
    <property type="term" value="F:acetolactate synthase activity"/>
    <property type="evidence" value="ECO:0007669"/>
    <property type="project" value="UniProtKB-EC"/>
</dbReference>
<dbReference type="PANTHER" id="PTHR18968:SF13">
    <property type="entry name" value="ACETOLACTATE SYNTHASE CATALYTIC SUBUNIT, MITOCHONDRIAL"/>
    <property type="match status" value="1"/>
</dbReference>
<proteinExistence type="inferred from homology"/>
<dbReference type="UniPathway" id="UPA00047">
    <property type="reaction ID" value="UER00055"/>
</dbReference>
<accession>E3CUE0</accession>
<dbReference type="SUPFAM" id="SSF52518">
    <property type="entry name" value="Thiamin diphosphate-binding fold (THDP-binding)"/>
    <property type="match status" value="2"/>
</dbReference>
<dbReference type="Proteomes" id="UP000005096">
    <property type="component" value="Chromosome"/>
</dbReference>
<keyword evidence="6" id="KW-0285">Flavoprotein</keyword>
<evidence type="ECO:0000256" key="13">
    <source>
        <dbReference type="ARBA" id="ARBA00048670"/>
    </source>
</evidence>
<dbReference type="InterPro" id="IPR045229">
    <property type="entry name" value="TPP_enz"/>
</dbReference>
<dbReference type="FunFam" id="3.40.50.970:FF:000007">
    <property type="entry name" value="Acetolactate synthase"/>
    <property type="match status" value="1"/>
</dbReference>
<evidence type="ECO:0000256" key="1">
    <source>
        <dbReference type="ARBA" id="ARBA00004974"/>
    </source>
</evidence>